<dbReference type="EMBL" id="LAPV01000192">
    <property type="protein sequence ID" value="KKC31311.1"/>
    <property type="molecule type" value="Genomic_DNA"/>
</dbReference>
<dbReference type="Proteomes" id="UP000033519">
    <property type="component" value="Unassembled WGS sequence"/>
</dbReference>
<protein>
    <submittedName>
        <fullName evidence="1">Uncharacterized protein</fullName>
    </submittedName>
</protein>
<evidence type="ECO:0000313" key="2">
    <source>
        <dbReference type="Proteomes" id="UP000033519"/>
    </source>
</evidence>
<keyword evidence="2" id="KW-1185">Reference proteome</keyword>
<evidence type="ECO:0000313" key="1">
    <source>
        <dbReference type="EMBL" id="KKC31311.1"/>
    </source>
</evidence>
<gene>
    <name evidence="1" type="ORF">WH91_20205</name>
</gene>
<proteinExistence type="predicted"/>
<sequence length="74" mass="8074">MRAGEVFQAGLGALFDQGGFEPKTNRSQSGHFQPSLMEMATTTPLLARFRKLAFNLDATWAARSRASLVDTGLE</sequence>
<organism evidence="1 2">
    <name type="scientific">Devosia psychrophila</name>
    <dbReference type="NCBI Taxonomy" id="728005"/>
    <lineage>
        <taxon>Bacteria</taxon>
        <taxon>Pseudomonadati</taxon>
        <taxon>Pseudomonadota</taxon>
        <taxon>Alphaproteobacteria</taxon>
        <taxon>Hyphomicrobiales</taxon>
        <taxon>Devosiaceae</taxon>
        <taxon>Devosia</taxon>
    </lineage>
</organism>
<accession>A0ABR5DTG6</accession>
<reference evidence="1 2" key="1">
    <citation type="submission" date="2015-03" db="EMBL/GenBank/DDBJ databases">
        <authorList>
            <person name="Lepp D."/>
            <person name="Hassan Y.I."/>
            <person name="Li X.-Z."/>
            <person name="Zhou T."/>
        </authorList>
    </citation>
    <scope>NUCLEOTIDE SEQUENCE [LARGE SCALE GENOMIC DNA]</scope>
    <source>
        <strain evidence="1 2">Cr7-05</strain>
    </source>
</reference>
<name>A0ABR5DTG6_9HYPH</name>
<comment type="caution">
    <text evidence="1">The sequence shown here is derived from an EMBL/GenBank/DDBJ whole genome shotgun (WGS) entry which is preliminary data.</text>
</comment>